<evidence type="ECO:0000313" key="1">
    <source>
        <dbReference type="EMBL" id="QOR94235.1"/>
    </source>
</evidence>
<dbReference type="OrthoDB" id="34551at2157"/>
<dbReference type="RefSeq" id="WP_193436036.1">
    <property type="nucleotide sequence ID" value="NZ_CP063144.1"/>
</dbReference>
<dbReference type="EMBL" id="CP063144">
    <property type="protein sequence ID" value="QOR94235.1"/>
    <property type="molecule type" value="Genomic_DNA"/>
</dbReference>
<reference evidence="1 2" key="1">
    <citation type="submission" date="2020-10" db="EMBL/GenBank/DDBJ databases">
        <title>Complete genome sequence of Thermosphaera aggregans strain 3507.</title>
        <authorList>
            <person name="Zayulina K.S."/>
            <person name="Elcheninov A.G."/>
            <person name="Toshchakov S.V."/>
            <person name="Kublanov I.V."/>
            <person name="Kochetkova T.V."/>
        </authorList>
    </citation>
    <scope>NUCLEOTIDE SEQUENCE [LARGE SCALE GENOMIC DNA]</scope>
    <source>
        <strain evidence="1 2">3507</strain>
    </source>
</reference>
<evidence type="ECO:0000313" key="2">
    <source>
        <dbReference type="Proteomes" id="UP000593766"/>
    </source>
</evidence>
<name>A0A7M1UPQ0_9CREN</name>
<accession>A0A7M1UPQ0</accession>
<keyword evidence="2" id="KW-1185">Reference proteome</keyword>
<evidence type="ECO:0008006" key="3">
    <source>
        <dbReference type="Google" id="ProtNLM"/>
    </source>
</evidence>
<dbReference type="AlphaFoldDB" id="A0A7M1UPQ0"/>
<organism evidence="1 2">
    <name type="scientific">Thermosphaera chiliense</name>
    <dbReference type="NCBI Taxonomy" id="3402707"/>
    <lineage>
        <taxon>Archaea</taxon>
        <taxon>Thermoproteota</taxon>
        <taxon>Thermoprotei</taxon>
        <taxon>Desulfurococcales</taxon>
        <taxon>Desulfurococcaceae</taxon>
        <taxon>Thermosphaera</taxon>
    </lineage>
</organism>
<sequence>MGCVPITLRLLEGEVLLYRGLGWVVKGYQHPGDAVVAYPRYDLINGGKLYHHEIKWLAESMRFWDCIKRTAPLIPLAEVSKPVVRMNQQVTYLLSTLSELIRNKGEEVEVSGSSILGLRNPRDVDVIVYNSTVETASVLRELLNKGVLRKAGEYVIVNEYLEKHSSRMPLENYLKLKRNTFLHFILGGVHVNVKLVSLSTGYNYCVDKVEEYASYNGFFKVLERITAPLIPARYLARVGNEIMELESLREVYSELEPGEYYVAGGVIEERRRGRVLVPDHGVVIPQ</sequence>
<protein>
    <recommendedName>
        <fullName evidence="3">Polymerase nucleotidyl transferase domain-containing protein</fullName>
    </recommendedName>
</protein>
<dbReference type="Proteomes" id="UP000593766">
    <property type="component" value="Chromosome"/>
</dbReference>
<dbReference type="GeneID" id="59455020"/>
<gene>
    <name evidence="1" type="ORF">IMZ38_06340</name>
</gene>
<dbReference type="KEGG" id="tcs:IMZ38_06340"/>
<proteinExistence type="predicted"/>